<dbReference type="Pfam" id="PF00078">
    <property type="entry name" value="RVT_1"/>
    <property type="match status" value="1"/>
</dbReference>
<feature type="region of interest" description="Disordered" evidence="2">
    <location>
        <begin position="178"/>
        <end position="222"/>
    </location>
</feature>
<dbReference type="Gene3D" id="3.60.10.10">
    <property type="entry name" value="Endonuclease/exonuclease/phosphatase"/>
    <property type="match status" value="1"/>
</dbReference>
<evidence type="ECO:0000313" key="5">
    <source>
        <dbReference type="EMBL" id="CAB3238889.1"/>
    </source>
</evidence>
<dbReference type="PROSITE" id="PS50158">
    <property type="entry name" value="ZF_CCHC"/>
    <property type="match status" value="1"/>
</dbReference>
<dbReference type="GO" id="GO:0071897">
    <property type="term" value="P:DNA biosynthetic process"/>
    <property type="evidence" value="ECO:0007669"/>
    <property type="project" value="UniProtKB-ARBA"/>
</dbReference>
<dbReference type="SUPFAM" id="SSF56672">
    <property type="entry name" value="DNA/RNA polymerases"/>
    <property type="match status" value="1"/>
</dbReference>
<feature type="domain" description="CCHC-type" evidence="3">
    <location>
        <begin position="584"/>
        <end position="598"/>
    </location>
</feature>
<evidence type="ECO:0000259" key="4">
    <source>
        <dbReference type="PROSITE" id="PS50878"/>
    </source>
</evidence>
<dbReference type="CDD" id="cd01650">
    <property type="entry name" value="RT_nLTR_like"/>
    <property type="match status" value="1"/>
</dbReference>
<feature type="compositionally biased region" description="Polar residues" evidence="2">
    <location>
        <begin position="1"/>
        <end position="19"/>
    </location>
</feature>
<dbReference type="InterPro" id="IPR036691">
    <property type="entry name" value="Endo/exonu/phosph_ase_sf"/>
</dbReference>
<feature type="region of interest" description="Disordered" evidence="2">
    <location>
        <begin position="1"/>
        <end position="107"/>
    </location>
</feature>
<dbReference type="GO" id="GO:0003676">
    <property type="term" value="F:nucleic acid binding"/>
    <property type="evidence" value="ECO:0007669"/>
    <property type="project" value="InterPro"/>
</dbReference>
<gene>
    <name evidence="5" type="ORF">APLA_LOCUS7621</name>
</gene>
<feature type="region of interest" description="Disordered" evidence="2">
    <location>
        <begin position="302"/>
        <end position="325"/>
    </location>
</feature>
<dbReference type="Pfam" id="PF14529">
    <property type="entry name" value="Exo_endo_phos_2"/>
    <property type="match status" value="1"/>
</dbReference>
<keyword evidence="1" id="KW-0862">Zinc</keyword>
<dbReference type="SUPFAM" id="SSF57756">
    <property type="entry name" value="Retrovirus zinc finger-like domains"/>
    <property type="match status" value="1"/>
</dbReference>
<comment type="caution">
    <text evidence="5">The sequence shown here is derived from an EMBL/GenBank/DDBJ whole genome shotgun (WGS) entry which is preliminary data.</text>
</comment>
<sequence length="1417" mass="155440">MDINTIKQKPTTTDGSTNDIGFIDNGQRIFREEKRSTKASESDERQLRSRLLKTPFFRPSTPLPLDGGDRGGESDSSASIGSERETRRQSRKRGNSRHDDEDGTGLAKRAHRVSYANQSSSAEVGAQILLSLDNVEETLDRPRSTKAEVMSSIRQALQTLRDGVKELCNRAVTREYEEASVQNQASSSSLADRVRENKPLTQTKSVAPSSAVPRRSSATKVAETIPLPSTMAELGPKMGSPVPLARTAREDHPDWEEIAAIMNREFARFQSGLLARFFPERGARPPLGQGRTPMARQAAVAATALSSSSEKKKKRKKKKKKAKGLAGQLLTPVTRQASISLRRSTLPEPAVRQEGGTWAQVVGRKARATAARQGAVAPPVSKPKKPQLPRPPTNAAVVVAVPPGSSTSLAEVMQAAKARIKLAELGITGGVRQRKAVTGGLVLEVPGPDSAAKADALAERLRAVMGDTDARFMRPCKTAEMRVMDLDESITAIEVAEAIAAAGGCSPSDIKVGEIRRTAARLGTVWVRGPLTAVRQATAAQRVQVGWASVRTEALAPRRLQCYQCLEMGHVRVKCSGHPDRSGRCFRCGELGHKARDCAANAPRCPVCSDHGRPANHRLGSKSCCPPKQQRSGEVQPRPAFAQSGKQPVSSAQDLLIQTLAEQSVALAVIAEPYTVPDHPRWFGAVDGSAAIYWPGGEGFNCSLLRKGAGFVAVEWGLTVVVGCYFSPNRGLAEYEAYLHGLAICIRSYASRPVFVLGDFNAHSKEWGDTRDDARGETILEWAAGLDLRLLNRGSVSTCVRWQGESIVDLSWATPSAVHMVSGWRVAEEVVNLSDHRHIVFDVSLRRADRPRQYREPPRRWSLKRLDREMVVAASHVADWLEERVSPDPEEQAAWFGNIMASVCNASMPRVRPARKGSAYWWNMEISQLRTTVSRLRRPYLRARRRRRATSEEIDVARREYGAAVKALSDAIAEAKTRSWKELIGGLDRDPWGRPYKIVLGKLKPWVPPLTETLDPEFLGRVVDTLFPRVQDSPLISPLQLDHQLWSDEWEVTEGELDRVVQRLASRNTAPGPDGIPGRALVIALSVLGDKLRRIFTDCLSLGVFPLGWKEARLVLLKKEGRTADSPSAFRPICLLNESGKLFERVISDRISGHLSRVGPDLSDCQFGFRRGRSTVDAIRCVRSMSESAVRSGGVALAVSLDIVNAFGTLPWQAIRAALEFHEVPLYLRAVIGAYLRDRTVKFIGRGGVENRREVYCGVPQGSVLGPLLWNLAYDVVLRTSLPSGLSVVCYADDTLILARGPHFGEVLRLAEHGVACVVGKIHELGLKMAPQKTEAIWFHGLRKRQEPPSSCLRVGDAEVQRVHCIACCPISGDHGKKFAVSIWGSCDPWFSMGRPSGLMTWRVPPAARLYSEAYSG</sequence>
<feature type="compositionally biased region" description="Low complexity" evidence="2">
    <location>
        <begin position="369"/>
        <end position="379"/>
    </location>
</feature>
<evidence type="ECO:0008006" key="7">
    <source>
        <dbReference type="Google" id="ProtNLM"/>
    </source>
</evidence>
<keyword evidence="1" id="KW-0479">Metal-binding</keyword>
<dbReference type="InterPro" id="IPR001878">
    <property type="entry name" value="Znf_CCHC"/>
</dbReference>
<dbReference type="SUPFAM" id="SSF56219">
    <property type="entry name" value="DNase I-like"/>
    <property type="match status" value="1"/>
</dbReference>
<dbReference type="InterPro" id="IPR005135">
    <property type="entry name" value="Endo/exonuclease/phosphatase"/>
</dbReference>
<reference evidence="5 6" key="1">
    <citation type="submission" date="2020-04" db="EMBL/GenBank/DDBJ databases">
        <authorList>
            <person name="Wallbank WR R."/>
            <person name="Pardo Diaz C."/>
            <person name="Kozak K."/>
            <person name="Martin S."/>
            <person name="Jiggins C."/>
            <person name="Moest M."/>
            <person name="Warren A I."/>
            <person name="Byers J.R.P. K."/>
            <person name="Montejo-Kovacevich G."/>
            <person name="Yen C E."/>
        </authorList>
    </citation>
    <scope>NUCLEOTIDE SEQUENCE [LARGE SCALE GENOMIC DNA]</scope>
</reference>
<dbReference type="OrthoDB" id="415822at2759"/>
<evidence type="ECO:0000313" key="6">
    <source>
        <dbReference type="Proteomes" id="UP000494106"/>
    </source>
</evidence>
<feature type="region of interest" description="Disordered" evidence="2">
    <location>
        <begin position="369"/>
        <end position="392"/>
    </location>
</feature>
<dbReference type="InterPro" id="IPR043502">
    <property type="entry name" value="DNA/RNA_pol_sf"/>
</dbReference>
<dbReference type="GO" id="GO:0003824">
    <property type="term" value="F:catalytic activity"/>
    <property type="evidence" value="ECO:0007669"/>
    <property type="project" value="InterPro"/>
</dbReference>
<feature type="domain" description="Reverse transcriptase" evidence="4">
    <location>
        <begin position="1098"/>
        <end position="1359"/>
    </location>
</feature>
<feature type="region of interest" description="Disordered" evidence="2">
    <location>
        <begin position="617"/>
        <end position="645"/>
    </location>
</feature>
<keyword evidence="1" id="KW-0863">Zinc-finger</keyword>
<accession>A0A8S1A367</accession>
<evidence type="ECO:0000256" key="2">
    <source>
        <dbReference type="SAM" id="MobiDB-lite"/>
    </source>
</evidence>
<dbReference type="CDD" id="cd09077">
    <property type="entry name" value="R1-I-EN"/>
    <property type="match status" value="1"/>
</dbReference>
<feature type="compositionally biased region" description="Basic and acidic residues" evidence="2">
    <location>
        <begin position="29"/>
        <end position="47"/>
    </location>
</feature>
<dbReference type="Proteomes" id="UP000494106">
    <property type="component" value="Unassembled WGS sequence"/>
</dbReference>
<dbReference type="InterPro" id="IPR036875">
    <property type="entry name" value="Znf_CCHC_sf"/>
</dbReference>
<proteinExistence type="predicted"/>
<dbReference type="GO" id="GO:0008270">
    <property type="term" value="F:zinc ion binding"/>
    <property type="evidence" value="ECO:0007669"/>
    <property type="project" value="UniProtKB-KW"/>
</dbReference>
<protein>
    <recommendedName>
        <fullName evidence="7">Reverse transcriptase</fullName>
    </recommendedName>
</protein>
<organism evidence="5 6">
    <name type="scientific">Arctia plantaginis</name>
    <name type="common">Wood tiger moth</name>
    <name type="synonym">Phalaena plantaginis</name>
    <dbReference type="NCBI Taxonomy" id="874455"/>
    <lineage>
        <taxon>Eukaryota</taxon>
        <taxon>Metazoa</taxon>
        <taxon>Ecdysozoa</taxon>
        <taxon>Arthropoda</taxon>
        <taxon>Hexapoda</taxon>
        <taxon>Insecta</taxon>
        <taxon>Pterygota</taxon>
        <taxon>Neoptera</taxon>
        <taxon>Endopterygota</taxon>
        <taxon>Lepidoptera</taxon>
        <taxon>Glossata</taxon>
        <taxon>Ditrysia</taxon>
        <taxon>Noctuoidea</taxon>
        <taxon>Erebidae</taxon>
        <taxon>Arctiinae</taxon>
        <taxon>Arctia</taxon>
    </lineage>
</organism>
<feature type="compositionally biased region" description="Basic residues" evidence="2">
    <location>
        <begin position="311"/>
        <end position="323"/>
    </location>
</feature>
<name>A0A8S1A367_ARCPL</name>
<dbReference type="PROSITE" id="PS50878">
    <property type="entry name" value="RT_POL"/>
    <property type="match status" value="1"/>
</dbReference>
<feature type="compositionally biased region" description="Polar residues" evidence="2">
    <location>
        <begin position="180"/>
        <end position="190"/>
    </location>
</feature>
<evidence type="ECO:0000259" key="3">
    <source>
        <dbReference type="PROSITE" id="PS50158"/>
    </source>
</evidence>
<dbReference type="Gene3D" id="4.10.60.10">
    <property type="entry name" value="Zinc finger, CCHC-type"/>
    <property type="match status" value="1"/>
</dbReference>
<evidence type="ECO:0000256" key="1">
    <source>
        <dbReference type="PROSITE-ProRule" id="PRU00047"/>
    </source>
</evidence>
<dbReference type="SMART" id="SM00343">
    <property type="entry name" value="ZnF_C2HC"/>
    <property type="match status" value="2"/>
</dbReference>
<dbReference type="InterPro" id="IPR000477">
    <property type="entry name" value="RT_dom"/>
</dbReference>
<dbReference type="PANTHER" id="PTHR19446">
    <property type="entry name" value="REVERSE TRANSCRIPTASES"/>
    <property type="match status" value="1"/>
</dbReference>
<feature type="compositionally biased region" description="Low complexity" evidence="2">
    <location>
        <begin position="205"/>
        <end position="218"/>
    </location>
</feature>
<keyword evidence="6" id="KW-1185">Reference proteome</keyword>
<dbReference type="Pfam" id="PF00098">
    <property type="entry name" value="zf-CCHC"/>
    <property type="match status" value="1"/>
</dbReference>
<dbReference type="EMBL" id="CADEBC010000500">
    <property type="protein sequence ID" value="CAB3238889.1"/>
    <property type="molecule type" value="Genomic_DNA"/>
</dbReference>